<keyword evidence="20" id="KW-1185">Reference proteome</keyword>
<keyword evidence="3 15" id="KW-0547">Nucleotide-binding</keyword>
<evidence type="ECO:0000256" key="1">
    <source>
        <dbReference type="ARBA" id="ARBA00009922"/>
    </source>
</evidence>
<keyword evidence="10" id="KW-0234">DNA repair</keyword>
<keyword evidence="6 15" id="KW-0347">Helicase</keyword>
<evidence type="ECO:0000256" key="6">
    <source>
        <dbReference type="ARBA" id="ARBA00022806"/>
    </source>
</evidence>
<dbReference type="GO" id="GO:0033202">
    <property type="term" value="C:DNA helicase complex"/>
    <property type="evidence" value="ECO:0007669"/>
    <property type="project" value="TreeGrafter"/>
</dbReference>
<dbReference type="SUPFAM" id="SSF52980">
    <property type="entry name" value="Restriction endonuclease-like"/>
    <property type="match status" value="1"/>
</dbReference>
<evidence type="ECO:0000256" key="5">
    <source>
        <dbReference type="ARBA" id="ARBA00022801"/>
    </source>
</evidence>
<dbReference type="HOGENOM" id="CLU_004900_0_0_11"/>
<dbReference type="InterPro" id="IPR027417">
    <property type="entry name" value="P-loop_NTPase"/>
</dbReference>
<keyword evidence="8 15" id="KW-0067">ATP-binding</keyword>
<dbReference type="eggNOG" id="COG2887">
    <property type="taxonomic scope" value="Bacteria"/>
</dbReference>
<name>Q0RD02_FRAAA</name>
<comment type="catalytic activity">
    <reaction evidence="14">
        <text>ATP + H2O = ADP + phosphate + H(+)</text>
        <dbReference type="Rhea" id="RHEA:13065"/>
        <dbReference type="ChEBI" id="CHEBI:15377"/>
        <dbReference type="ChEBI" id="CHEBI:15378"/>
        <dbReference type="ChEBI" id="CHEBI:30616"/>
        <dbReference type="ChEBI" id="CHEBI:43474"/>
        <dbReference type="ChEBI" id="CHEBI:456216"/>
        <dbReference type="EC" id="5.6.2.4"/>
    </reaction>
</comment>
<reference evidence="19 20" key="1">
    <citation type="journal article" date="2007" name="Genome Res.">
        <title>Genome characteristics of facultatively symbiotic Frankia sp. strains reflect host range and host plant biogeography.</title>
        <authorList>
            <person name="Normand P."/>
            <person name="Lapierre P."/>
            <person name="Tisa L.S."/>
            <person name="Gogarten J.P."/>
            <person name="Alloisio N."/>
            <person name="Bagnarol E."/>
            <person name="Bassi C.A."/>
            <person name="Berry A.M."/>
            <person name="Bickhart D.M."/>
            <person name="Choisne N."/>
            <person name="Couloux A."/>
            <person name="Cournoyer B."/>
            <person name="Cruveiller S."/>
            <person name="Daubin V."/>
            <person name="Demange N."/>
            <person name="Francino M.P."/>
            <person name="Goltsman E."/>
            <person name="Huang Y."/>
            <person name="Kopp O.R."/>
            <person name="Labarre L."/>
            <person name="Lapidus A."/>
            <person name="Lavire C."/>
            <person name="Marechal J."/>
            <person name="Martinez M."/>
            <person name="Mastronunzio J.E."/>
            <person name="Mullin B.C."/>
            <person name="Niemann J."/>
            <person name="Pujic P."/>
            <person name="Rawnsley T."/>
            <person name="Rouy Z."/>
            <person name="Schenowitz C."/>
            <person name="Sellstedt A."/>
            <person name="Tavares F."/>
            <person name="Tomkins J.P."/>
            <person name="Vallenet D."/>
            <person name="Valverde C."/>
            <person name="Wall L.G."/>
            <person name="Wang Y."/>
            <person name="Medigue C."/>
            <person name="Benson D.R."/>
        </authorList>
    </citation>
    <scope>NUCLEOTIDE SEQUENCE [LARGE SCALE GENOMIC DNA]</scope>
    <source>
        <strain evidence="20">DSM 45986 / CECT 9034 / ACN14a</strain>
    </source>
</reference>
<feature type="domain" description="UvrD-like helicase C-terminal" evidence="18">
    <location>
        <begin position="362"/>
        <end position="689"/>
    </location>
</feature>
<evidence type="ECO:0000259" key="17">
    <source>
        <dbReference type="PROSITE" id="PS51198"/>
    </source>
</evidence>
<feature type="binding site" evidence="15">
    <location>
        <begin position="64"/>
        <end position="71"/>
    </location>
    <ligand>
        <name>ATP</name>
        <dbReference type="ChEBI" id="CHEBI:30616"/>
    </ligand>
</feature>
<comment type="similarity">
    <text evidence="1">Belongs to the helicase family. UvrD subfamily.</text>
</comment>
<dbReference type="Gene3D" id="3.90.320.10">
    <property type="match status" value="1"/>
</dbReference>
<dbReference type="EMBL" id="CT573213">
    <property type="protein sequence ID" value="CAJ64672.1"/>
    <property type="molecule type" value="Genomic_DNA"/>
</dbReference>
<dbReference type="Proteomes" id="UP000000657">
    <property type="component" value="Chromosome"/>
</dbReference>
<gene>
    <name evidence="19" type="ordered locus">FRAAL6048</name>
</gene>
<evidence type="ECO:0000313" key="20">
    <source>
        <dbReference type="Proteomes" id="UP000000657"/>
    </source>
</evidence>
<dbReference type="GO" id="GO:0005524">
    <property type="term" value="F:ATP binding"/>
    <property type="evidence" value="ECO:0007669"/>
    <property type="project" value="UniProtKB-UniRule"/>
</dbReference>
<sequence>MVGSRREAVGPAWCAVGVVAAPAPAAPAGHRLVPTPLTPPRRFVADPAQRRVIEHPGGPLLVLAGPGTGKTATLVEAVAARIEAGADPRSILVLTFSRRAAGELRERITARLGPGGSASRGGPGSGGGPGAWTFHAWCLALLRAHDRPAPHGGFRLLSGPERDSRLRELIEGSREDGRPVWPPQLARALGTRGFTEEVRALLARAREVGLEPVGLAQLARRTDRPDWAALAEFYEMYLDVFGFEGALDYADLVHRAVVVAEGAEAGEALRARYRHVFVDEYQDTDPAQERLLRAVAGGGRDLVVFGDPDQSIYAFRGAEVAGLLDFPQRFGTPGRGGGAPIVALRTGRRMAPAPLLASRHVARRIPAAGLPVAEIRAHRDLIGRTDLGAGRVQVRTYPSAGAEAEAVADLLRREHLENATPWPAMAVLVRTADRIARLRRVLTAAGVPVSVDGDDLPVAQEPAAALLLLALRCADNPAGALTADAARTLLTSPLGGADPAGLRELGRALRAFDRDAGAGDRDAGAGDRDAGGGDRDAGARQPAASAELVRQAVADPDRWLVRVADPVARPARRVGDLLVVARRALREPAGSPEQALWALWSASGWQQALVAASAAGGAAGRAADRDLDAVVALFDAVARLAQRRGPGTGAASLVDELGRQQIAADAIAPVGEDARRRGVRLLTAHRAKGLEWDVVAVCGVQDGIWPDLRERHSLLGAEQLDAPARGGLRPPLTRQDLLADERRLFYVALTRARRRLLVTAVNSPDDDGSLPSRLLDELGVAVENISGRPARPLTLVGLVATLRRLATEPTSSPALRAAARRRLAALAAARDDAHRPLVPAAHPTTWWGLLDVTDSDVPVVAPGAPLRLSGSSLSSIGTCSLRWFLEHEAHAVTVASTAQGFGKVVHALADEVTTGRTPADLAALDARLDTVWRHLDYEARWRSDQERAAAREALARFLAWHAGERGRRVVDAEVRFTCRLHVAGREVMLRGFIDRLELDDAGRVHVIDFKTGRSAPGRAELATHPQLGSYQLAVRTGALDAAIAAATPAAGRPAAVDPAAVDPAAGDPAAGGPAVATSAVPGGAELVQLRRDAGGTGAGPRLPGEAPGPPEVQAQEALPAEGPTWMDDVLGEAVRTIDAEAFRPTPGEHCTMCTFQTSCPTRPEGRQVIE</sequence>
<dbReference type="GO" id="GO:0005829">
    <property type="term" value="C:cytosol"/>
    <property type="evidence" value="ECO:0007669"/>
    <property type="project" value="TreeGrafter"/>
</dbReference>
<dbReference type="InterPro" id="IPR014017">
    <property type="entry name" value="DNA_helicase_UvrD-like_C"/>
</dbReference>
<feature type="compositionally biased region" description="Basic and acidic residues" evidence="16">
    <location>
        <begin position="516"/>
        <end position="538"/>
    </location>
</feature>
<dbReference type="Pfam" id="PF12705">
    <property type="entry name" value="PDDEXK_1"/>
    <property type="match status" value="1"/>
</dbReference>
<feature type="region of interest" description="Disordered" evidence="16">
    <location>
        <begin position="516"/>
        <end position="545"/>
    </location>
</feature>
<dbReference type="eggNOG" id="COG0210">
    <property type="taxonomic scope" value="Bacteria"/>
</dbReference>
<evidence type="ECO:0000256" key="10">
    <source>
        <dbReference type="ARBA" id="ARBA00023204"/>
    </source>
</evidence>
<proteinExistence type="inferred from homology"/>
<dbReference type="Pfam" id="PF13361">
    <property type="entry name" value="UvrD_C"/>
    <property type="match status" value="1"/>
</dbReference>
<dbReference type="InterPro" id="IPR011335">
    <property type="entry name" value="Restrct_endonuc-II-like"/>
</dbReference>
<evidence type="ECO:0000256" key="3">
    <source>
        <dbReference type="ARBA" id="ARBA00022741"/>
    </source>
</evidence>
<evidence type="ECO:0000256" key="2">
    <source>
        <dbReference type="ARBA" id="ARBA00022722"/>
    </source>
</evidence>
<keyword evidence="4" id="KW-0227">DNA damage</keyword>
<dbReference type="InterPro" id="IPR011604">
    <property type="entry name" value="PDDEXK-like_dom_sf"/>
</dbReference>
<dbReference type="CDD" id="cd17932">
    <property type="entry name" value="DEXQc_UvrD"/>
    <property type="match status" value="1"/>
</dbReference>
<dbReference type="PANTHER" id="PTHR11070">
    <property type="entry name" value="UVRD / RECB / PCRA DNA HELICASE FAMILY MEMBER"/>
    <property type="match status" value="1"/>
</dbReference>
<keyword evidence="9" id="KW-0238">DNA-binding</keyword>
<dbReference type="GO" id="GO:0043138">
    <property type="term" value="F:3'-5' DNA helicase activity"/>
    <property type="evidence" value="ECO:0007669"/>
    <property type="project" value="UniProtKB-EC"/>
</dbReference>
<dbReference type="KEGG" id="fal:FRAAL6048"/>
<dbReference type="PANTHER" id="PTHR11070:SF59">
    <property type="entry name" value="DNA 3'-5' HELICASE"/>
    <property type="match status" value="1"/>
</dbReference>
<keyword evidence="7" id="KW-0269">Exonuclease</keyword>
<dbReference type="Gene3D" id="3.40.50.300">
    <property type="entry name" value="P-loop containing nucleotide triphosphate hydrolases"/>
    <property type="match status" value="3"/>
</dbReference>
<dbReference type="GO" id="GO:0016887">
    <property type="term" value="F:ATP hydrolysis activity"/>
    <property type="evidence" value="ECO:0007669"/>
    <property type="project" value="RHEA"/>
</dbReference>
<evidence type="ECO:0000256" key="15">
    <source>
        <dbReference type="PROSITE-ProRule" id="PRU00560"/>
    </source>
</evidence>
<evidence type="ECO:0000256" key="16">
    <source>
        <dbReference type="SAM" id="MobiDB-lite"/>
    </source>
</evidence>
<evidence type="ECO:0000256" key="14">
    <source>
        <dbReference type="ARBA" id="ARBA00048988"/>
    </source>
</evidence>
<dbReference type="PROSITE" id="PS51217">
    <property type="entry name" value="UVRD_HELICASE_CTER"/>
    <property type="match status" value="1"/>
</dbReference>
<dbReference type="GO" id="GO:0004527">
    <property type="term" value="F:exonuclease activity"/>
    <property type="evidence" value="ECO:0007669"/>
    <property type="project" value="UniProtKB-KW"/>
</dbReference>
<accession>Q0RD02</accession>
<protein>
    <recommendedName>
        <fullName evidence="13">DNA 3'-5' helicase</fullName>
        <ecNumber evidence="13">5.6.2.4</ecNumber>
    </recommendedName>
</protein>
<dbReference type="InterPro" id="IPR038726">
    <property type="entry name" value="PDDEXK_AddAB-type"/>
</dbReference>
<evidence type="ECO:0000256" key="11">
    <source>
        <dbReference type="ARBA" id="ARBA00023235"/>
    </source>
</evidence>
<dbReference type="RefSeq" id="WP_011607100.1">
    <property type="nucleotide sequence ID" value="NC_008278.1"/>
</dbReference>
<feature type="domain" description="UvrD-like helicase ATP-binding" evidence="17">
    <location>
        <begin position="43"/>
        <end position="351"/>
    </location>
</feature>
<dbReference type="GO" id="GO:0003677">
    <property type="term" value="F:DNA binding"/>
    <property type="evidence" value="ECO:0007669"/>
    <property type="project" value="UniProtKB-KW"/>
</dbReference>
<evidence type="ECO:0000259" key="18">
    <source>
        <dbReference type="PROSITE" id="PS51217"/>
    </source>
</evidence>
<dbReference type="AlphaFoldDB" id="Q0RD02"/>
<evidence type="ECO:0000256" key="9">
    <source>
        <dbReference type="ARBA" id="ARBA00023125"/>
    </source>
</evidence>
<dbReference type="STRING" id="326424.FRAAL6048"/>
<dbReference type="Pfam" id="PF00580">
    <property type="entry name" value="UvrD-helicase"/>
    <property type="match status" value="1"/>
</dbReference>
<keyword evidence="5 15" id="KW-0378">Hydrolase</keyword>
<keyword evidence="11" id="KW-0413">Isomerase</keyword>
<comment type="catalytic activity">
    <reaction evidence="12">
        <text>Couples ATP hydrolysis with the unwinding of duplex DNA by translocating in the 3'-5' direction.</text>
        <dbReference type="EC" id="5.6.2.4"/>
    </reaction>
</comment>
<evidence type="ECO:0000256" key="7">
    <source>
        <dbReference type="ARBA" id="ARBA00022839"/>
    </source>
</evidence>
<evidence type="ECO:0000256" key="8">
    <source>
        <dbReference type="ARBA" id="ARBA00022840"/>
    </source>
</evidence>
<evidence type="ECO:0000313" key="19">
    <source>
        <dbReference type="EMBL" id="CAJ64672.1"/>
    </source>
</evidence>
<dbReference type="SUPFAM" id="SSF52540">
    <property type="entry name" value="P-loop containing nucleoside triphosphate hydrolases"/>
    <property type="match status" value="1"/>
</dbReference>
<organism evidence="19 20">
    <name type="scientific">Frankia alni (strain DSM 45986 / CECT 9034 / ACN14a)</name>
    <dbReference type="NCBI Taxonomy" id="326424"/>
    <lineage>
        <taxon>Bacteria</taxon>
        <taxon>Bacillati</taxon>
        <taxon>Actinomycetota</taxon>
        <taxon>Actinomycetes</taxon>
        <taxon>Frankiales</taxon>
        <taxon>Frankiaceae</taxon>
        <taxon>Frankia</taxon>
    </lineage>
</organism>
<dbReference type="InterPro" id="IPR014016">
    <property type="entry name" value="UvrD-like_ATP-bd"/>
</dbReference>
<dbReference type="Gene3D" id="1.10.10.160">
    <property type="match status" value="1"/>
</dbReference>
<evidence type="ECO:0000256" key="12">
    <source>
        <dbReference type="ARBA" id="ARBA00034617"/>
    </source>
</evidence>
<dbReference type="InterPro" id="IPR000212">
    <property type="entry name" value="DNA_helicase_UvrD/REP"/>
</dbReference>
<evidence type="ECO:0000256" key="4">
    <source>
        <dbReference type="ARBA" id="ARBA00022763"/>
    </source>
</evidence>
<keyword evidence="2" id="KW-0540">Nuclease</keyword>
<dbReference type="PROSITE" id="PS51198">
    <property type="entry name" value="UVRD_HELICASE_ATP_BIND"/>
    <property type="match status" value="1"/>
</dbReference>
<dbReference type="GO" id="GO:0000725">
    <property type="term" value="P:recombinational repair"/>
    <property type="evidence" value="ECO:0007669"/>
    <property type="project" value="TreeGrafter"/>
</dbReference>
<evidence type="ECO:0000256" key="13">
    <source>
        <dbReference type="ARBA" id="ARBA00034808"/>
    </source>
</evidence>
<dbReference type="InterPro" id="IPR013986">
    <property type="entry name" value="DExx_box_DNA_helicase_dom_sf"/>
</dbReference>
<dbReference type="EC" id="5.6.2.4" evidence="13"/>